<dbReference type="AlphaFoldDB" id="A0A369QER9"/>
<feature type="transmembrane region" description="Helical" evidence="6">
    <location>
        <begin position="647"/>
        <end position="666"/>
    </location>
</feature>
<feature type="domain" description="SSD" evidence="7">
    <location>
        <begin position="235"/>
        <end position="357"/>
    </location>
</feature>
<feature type="transmembrane region" description="Helical" evidence="6">
    <location>
        <begin position="231"/>
        <end position="249"/>
    </location>
</feature>
<dbReference type="Proteomes" id="UP000253919">
    <property type="component" value="Unassembled WGS sequence"/>
</dbReference>
<dbReference type="InterPro" id="IPR050545">
    <property type="entry name" value="Mycobact_MmpL"/>
</dbReference>
<evidence type="ECO:0000256" key="4">
    <source>
        <dbReference type="ARBA" id="ARBA00022989"/>
    </source>
</evidence>
<feature type="transmembrane region" description="Helical" evidence="6">
    <location>
        <begin position="687"/>
        <end position="711"/>
    </location>
</feature>
<accession>A0A369QER9</accession>
<feature type="transmembrane region" description="Helical" evidence="6">
    <location>
        <begin position="334"/>
        <end position="358"/>
    </location>
</feature>
<dbReference type="RefSeq" id="WP_115372546.1">
    <property type="nucleotide sequence ID" value="NZ_QASA01000001.1"/>
</dbReference>
<evidence type="ECO:0000313" key="8">
    <source>
        <dbReference type="EMBL" id="RDC63204.1"/>
    </source>
</evidence>
<evidence type="ECO:0000256" key="6">
    <source>
        <dbReference type="SAM" id="Phobius"/>
    </source>
</evidence>
<keyword evidence="3 6" id="KW-0812">Transmembrane</keyword>
<feature type="transmembrane region" description="Helical" evidence="6">
    <location>
        <begin position="392"/>
        <end position="411"/>
    </location>
</feature>
<reference evidence="8 9" key="1">
    <citation type="submission" date="2018-04" db="EMBL/GenBank/DDBJ databases">
        <title>Adhaeribacter sp. HMF7616 genome sequencing and assembly.</title>
        <authorList>
            <person name="Kang H."/>
            <person name="Kang J."/>
            <person name="Cha I."/>
            <person name="Kim H."/>
            <person name="Joh K."/>
        </authorList>
    </citation>
    <scope>NUCLEOTIDE SEQUENCE [LARGE SCALE GENOMIC DNA]</scope>
    <source>
        <strain evidence="8 9">HMF7616</strain>
    </source>
</reference>
<evidence type="ECO:0000256" key="5">
    <source>
        <dbReference type="ARBA" id="ARBA00023136"/>
    </source>
</evidence>
<evidence type="ECO:0000256" key="3">
    <source>
        <dbReference type="ARBA" id="ARBA00022692"/>
    </source>
</evidence>
<dbReference type="PANTHER" id="PTHR33406">
    <property type="entry name" value="MEMBRANE PROTEIN MJ1562-RELATED"/>
    <property type="match status" value="1"/>
</dbReference>
<organism evidence="8 9">
    <name type="scientific">Adhaeribacter pallidiroseus</name>
    <dbReference type="NCBI Taxonomy" id="2072847"/>
    <lineage>
        <taxon>Bacteria</taxon>
        <taxon>Pseudomonadati</taxon>
        <taxon>Bacteroidota</taxon>
        <taxon>Cytophagia</taxon>
        <taxon>Cytophagales</taxon>
        <taxon>Hymenobacteraceae</taxon>
        <taxon>Adhaeribacter</taxon>
    </lineage>
</organism>
<dbReference type="InterPro" id="IPR000731">
    <property type="entry name" value="SSD"/>
</dbReference>
<dbReference type="PROSITE" id="PS50156">
    <property type="entry name" value="SSD"/>
    <property type="match status" value="1"/>
</dbReference>
<dbReference type="InterPro" id="IPR004869">
    <property type="entry name" value="MMPL_dom"/>
</dbReference>
<dbReference type="Gene3D" id="1.20.1640.10">
    <property type="entry name" value="Multidrug efflux transporter AcrB transmembrane domain"/>
    <property type="match status" value="2"/>
</dbReference>
<dbReference type="SUPFAM" id="SSF82866">
    <property type="entry name" value="Multidrug efflux transporter AcrB transmembrane domain"/>
    <property type="match status" value="2"/>
</dbReference>
<evidence type="ECO:0000256" key="2">
    <source>
        <dbReference type="ARBA" id="ARBA00022475"/>
    </source>
</evidence>
<comment type="subcellular location">
    <subcellularLocation>
        <location evidence="1">Cell membrane</location>
        <topology evidence="1">Multi-pass membrane protein</topology>
    </subcellularLocation>
</comment>
<dbReference type="GO" id="GO:0005886">
    <property type="term" value="C:plasma membrane"/>
    <property type="evidence" value="ECO:0007669"/>
    <property type="project" value="UniProtKB-SubCell"/>
</dbReference>
<keyword evidence="9" id="KW-1185">Reference proteome</keyword>
<feature type="transmembrane region" description="Helical" evidence="6">
    <location>
        <begin position="206"/>
        <end position="225"/>
    </location>
</feature>
<dbReference type="PANTHER" id="PTHR33406:SF13">
    <property type="entry name" value="MEMBRANE PROTEIN YDFJ"/>
    <property type="match status" value="1"/>
</dbReference>
<keyword evidence="5 6" id="KW-0472">Membrane</keyword>
<feature type="transmembrane region" description="Helical" evidence="6">
    <location>
        <begin position="6"/>
        <end position="25"/>
    </location>
</feature>
<feature type="transmembrane region" description="Helical" evidence="6">
    <location>
        <begin position="303"/>
        <end position="322"/>
    </location>
</feature>
<evidence type="ECO:0000313" key="9">
    <source>
        <dbReference type="Proteomes" id="UP000253919"/>
    </source>
</evidence>
<keyword evidence="2" id="KW-1003">Cell membrane</keyword>
<proteinExistence type="predicted"/>
<protein>
    <submittedName>
        <fullName evidence="8">Putative membrane protein</fullName>
    </submittedName>
</protein>
<keyword evidence="4 6" id="KW-1133">Transmembrane helix</keyword>
<feature type="transmembrane region" description="Helical" evidence="6">
    <location>
        <begin position="717"/>
        <end position="746"/>
    </location>
</feature>
<sequence>MLYKKVSYFVLFFIFLFTCLSLFFISRLQFDYNFDHFFPKHDPDLKFYLDFREKFGNDNDYILLALENNASIFEPVFLKKIDSLTQQISKMRHVAQVLSPTTISSPIIESFGLFEVPYLHVNEPQRYAQDSLAIYQSPGLAGTIFSTNAKSVSLLIQTSPNLTKLPSDTLLASIRKNVHALGLPRYHIAGKAVAQSIFVDRMQYELVLFMSISIVMVIIFLYITFRTWWGVVMPLLVVLISICWSMGIMGLTGTTIDIMTMLLPTIMFVVGMSDSVHILTQYVTEVAEGKPKTEAIITTVKDVGMATFITAITTAIGFLTLLTADIGPIRHFGVYTGVAVMVAYVLSMTMLPAMMLLMPLPPRTAPRREALTWPFLLRRLLLFVFRNRTRLLISSVGVVIGAIYCISLIRIDATLLDDLADDDPVKLDFQYFEKNFAGVRPFELYLKAAPTQTLYSLPVLREIEEIEHYLNHSYGLKFILSPVTVVKTLNKAVNGGSETAYKLPDTEKQWHQLQKKLKLFRKRPELNSLVSADLIEGRLSGKMGDIGSAKATQLNHKLRTFMQQQTNPALLQTHITGSSVLIDKNNDTLTRDLMEGLLLDILFIGAIVGVMFRSFKMIVITLLPNILPIVLIGAFMGLVGINLKVSTSIIFTIALGIAIDDTIHFISKLKLELLTGKPLYYAVKRTYITTGKAVIITSCILMAGFCTLIFSNFESTFYVGLLISLTLLFAVLSDLLLLPILVVYFFKPNVSSKGKKAPKHIQTH</sequence>
<comment type="caution">
    <text evidence="8">The sequence shown here is derived from an EMBL/GenBank/DDBJ whole genome shotgun (WGS) entry which is preliminary data.</text>
</comment>
<dbReference type="OrthoDB" id="9805018at2"/>
<feature type="transmembrane region" description="Helical" evidence="6">
    <location>
        <begin position="619"/>
        <end position="641"/>
    </location>
</feature>
<gene>
    <name evidence="8" type="ORF">AHMF7616_01805</name>
</gene>
<evidence type="ECO:0000259" key="7">
    <source>
        <dbReference type="PROSITE" id="PS50156"/>
    </source>
</evidence>
<name>A0A369QER9_9BACT</name>
<dbReference type="EMBL" id="QASA01000001">
    <property type="protein sequence ID" value="RDC63204.1"/>
    <property type="molecule type" value="Genomic_DNA"/>
</dbReference>
<evidence type="ECO:0000256" key="1">
    <source>
        <dbReference type="ARBA" id="ARBA00004651"/>
    </source>
</evidence>
<dbReference type="Pfam" id="PF03176">
    <property type="entry name" value="MMPL"/>
    <property type="match status" value="2"/>
</dbReference>
<feature type="transmembrane region" description="Helical" evidence="6">
    <location>
        <begin position="593"/>
        <end position="612"/>
    </location>
</feature>